<dbReference type="Proteomes" id="UP000236333">
    <property type="component" value="Unassembled WGS sequence"/>
</dbReference>
<evidence type="ECO:0000313" key="2">
    <source>
        <dbReference type="EMBL" id="PNH07198.1"/>
    </source>
</evidence>
<organism evidence="2 3">
    <name type="scientific">Tetrabaena socialis</name>
    <dbReference type="NCBI Taxonomy" id="47790"/>
    <lineage>
        <taxon>Eukaryota</taxon>
        <taxon>Viridiplantae</taxon>
        <taxon>Chlorophyta</taxon>
        <taxon>core chlorophytes</taxon>
        <taxon>Chlorophyceae</taxon>
        <taxon>CS clade</taxon>
        <taxon>Chlamydomonadales</taxon>
        <taxon>Tetrabaenaceae</taxon>
        <taxon>Tetrabaena</taxon>
    </lineage>
</organism>
<reference evidence="2 3" key="1">
    <citation type="journal article" date="2017" name="Mol. Biol. Evol.">
        <title>The 4-celled Tetrabaena socialis nuclear genome reveals the essential components for genetic control of cell number at the origin of multicellularity in the volvocine lineage.</title>
        <authorList>
            <person name="Featherston J."/>
            <person name="Arakaki Y."/>
            <person name="Hanschen E.R."/>
            <person name="Ferris P.J."/>
            <person name="Michod R.E."/>
            <person name="Olson B.J.S.C."/>
            <person name="Nozaki H."/>
            <person name="Durand P.M."/>
        </authorList>
    </citation>
    <scope>NUCLEOTIDE SEQUENCE [LARGE SCALE GENOMIC DNA]</scope>
    <source>
        <strain evidence="2 3">NIES-571</strain>
    </source>
</reference>
<dbReference type="AlphaFoldDB" id="A0A2J8A3X0"/>
<feature type="compositionally biased region" description="Low complexity" evidence="1">
    <location>
        <begin position="72"/>
        <end position="89"/>
    </location>
</feature>
<proteinExistence type="predicted"/>
<keyword evidence="3" id="KW-1185">Reference proteome</keyword>
<evidence type="ECO:0000256" key="1">
    <source>
        <dbReference type="SAM" id="MobiDB-lite"/>
    </source>
</evidence>
<accession>A0A2J8A3X0</accession>
<name>A0A2J8A3X0_9CHLO</name>
<dbReference type="EMBL" id="PGGS01000192">
    <property type="protein sequence ID" value="PNH07198.1"/>
    <property type="molecule type" value="Genomic_DNA"/>
</dbReference>
<feature type="region of interest" description="Disordered" evidence="1">
    <location>
        <begin position="72"/>
        <end position="91"/>
    </location>
</feature>
<comment type="caution">
    <text evidence="2">The sequence shown here is derived from an EMBL/GenBank/DDBJ whole genome shotgun (WGS) entry which is preliminary data.</text>
</comment>
<gene>
    <name evidence="2" type="ORF">TSOC_006373</name>
</gene>
<feature type="region of interest" description="Disordered" evidence="1">
    <location>
        <begin position="136"/>
        <end position="157"/>
    </location>
</feature>
<sequence>MYHNDVLQGLQGHDRVSAARGLESGAMAPPRRQRRSSAAYVWGETCNEDDCADADLMLPDYWSAEDQEQMRRMAASRASSSSSRTSCTSGYPPEEFSLGDSFLRLVGTVGSYVLVPLGKDYWIDIAEALTSDAGGECSKGTGSAASPHGGAGSTQGAHSLGAGINAVAGLKKSQ</sequence>
<evidence type="ECO:0000313" key="3">
    <source>
        <dbReference type="Proteomes" id="UP000236333"/>
    </source>
</evidence>
<protein>
    <submittedName>
        <fullName evidence="2">Uncharacterized protein</fullName>
    </submittedName>
</protein>